<feature type="domain" description="Adaptive response protein AidB N-terminal" evidence="8">
    <location>
        <begin position="37"/>
        <end position="197"/>
    </location>
</feature>
<sequence>MNQQFAAEALTGGQQGAQAATLAGRRAAASRSAYLAPTCRGQNFYDIDRGLQGLLDLYMEPALRTHLAPHLQDLGGLAGGRLDELAAIADRHTPVLHPRDAFGRDEEWIEAHPAYREMEEIGFGRFGIHAMCHRAGVLDWPAPMPPIAKYAFHYLFAQAEFGLLCPINLTDSSSELVDRFGSAEIRDRYLPGMWTQNRDELLRAAQFMTEKVGGSDAGAAELLATRDGDAWRLWGEKWFCSNVDAEVAVLLARPEGAGPGGKGLGLFLMPKFLEDGSRNAYRVVRLKDKLGSRSMPSGEILFDGAVAYQLGELDRGMKQMLVMVNSSRISHLTRAAGMMRRCLNEAMTASRHRNAFGRAVIEHPLQRRQLMKLMVPTEQALSILMYAAALSGEPEGDAGVEAVLRMLTPIAKYRACRDNVTVATGAMEARGGNGYIEDFPNARLVRDAHLGLIWEGTSNINALDAVQRAVGKVGAHRALRDDLVERLDAAQGLPGQFRTRLGNGIAEAVRFAEEVAAAPENERFCRLAAGQLYHATTAALLAVEGLRLAAAQGDASRLLLSRFVLEHRMQASRPLSLSALAWEDEATSLLLGGDPVPLAAAEPLLVA</sequence>
<feature type="domain" description="Acyl-CoA dehydrogenase/oxidase C-terminal" evidence="6">
    <location>
        <begin position="314"/>
        <end position="468"/>
    </location>
</feature>
<keyword evidence="4 5" id="KW-0274">FAD</keyword>
<organism evidence="9 10">
    <name type="scientific">Marinibaculum pumilum</name>
    <dbReference type="NCBI Taxonomy" id="1766165"/>
    <lineage>
        <taxon>Bacteria</taxon>
        <taxon>Pseudomonadati</taxon>
        <taxon>Pseudomonadota</taxon>
        <taxon>Alphaproteobacteria</taxon>
        <taxon>Rhodospirillales</taxon>
        <taxon>Rhodospirillaceae</taxon>
        <taxon>Marinibaculum</taxon>
    </lineage>
</organism>
<name>A0ABV7L8Y2_9PROT</name>
<dbReference type="RefSeq" id="WP_379906601.1">
    <property type="nucleotide sequence ID" value="NZ_JBHRTR010000054.1"/>
</dbReference>
<dbReference type="Gene3D" id="6.10.250.600">
    <property type="match status" value="1"/>
</dbReference>
<dbReference type="Gene3D" id="2.40.110.20">
    <property type="match status" value="1"/>
</dbReference>
<dbReference type="InterPro" id="IPR036250">
    <property type="entry name" value="AcylCo_DH-like_C"/>
</dbReference>
<keyword evidence="3 5" id="KW-0285">Flavoprotein</keyword>
<accession>A0ABV7L8Y2</accession>
<dbReference type="InterPro" id="IPR006089">
    <property type="entry name" value="Acyl-CoA_DH_CS"/>
</dbReference>
<dbReference type="InterPro" id="IPR006091">
    <property type="entry name" value="Acyl-CoA_Oxase/DH_mid-dom"/>
</dbReference>
<dbReference type="EMBL" id="JBHRTR010000054">
    <property type="protein sequence ID" value="MFC3231136.1"/>
    <property type="molecule type" value="Genomic_DNA"/>
</dbReference>
<dbReference type="Pfam" id="PF02770">
    <property type="entry name" value="Acyl-CoA_dh_M"/>
    <property type="match status" value="1"/>
</dbReference>
<reference evidence="10" key="1">
    <citation type="journal article" date="2019" name="Int. J. Syst. Evol. Microbiol.">
        <title>The Global Catalogue of Microorganisms (GCM) 10K type strain sequencing project: providing services to taxonomists for standard genome sequencing and annotation.</title>
        <authorList>
            <consortium name="The Broad Institute Genomics Platform"/>
            <consortium name="The Broad Institute Genome Sequencing Center for Infectious Disease"/>
            <person name="Wu L."/>
            <person name="Ma J."/>
        </authorList>
    </citation>
    <scope>NUCLEOTIDE SEQUENCE [LARGE SCALE GENOMIC DNA]</scope>
    <source>
        <strain evidence="10">KCTC 42964</strain>
    </source>
</reference>
<proteinExistence type="inferred from homology"/>
<evidence type="ECO:0000313" key="10">
    <source>
        <dbReference type="Proteomes" id="UP001595528"/>
    </source>
</evidence>
<dbReference type="PANTHER" id="PTHR42707:SF2">
    <property type="entry name" value="ACD11 DEHYDROGENASE"/>
    <property type="match status" value="1"/>
</dbReference>
<evidence type="ECO:0000256" key="3">
    <source>
        <dbReference type="ARBA" id="ARBA00022630"/>
    </source>
</evidence>
<keyword evidence="10" id="KW-1185">Reference proteome</keyword>
<dbReference type="InterPro" id="IPR052904">
    <property type="entry name" value="Acyl-CoA_dehydrogenase-like"/>
</dbReference>
<evidence type="ECO:0000259" key="6">
    <source>
        <dbReference type="Pfam" id="PF00441"/>
    </source>
</evidence>
<evidence type="ECO:0000259" key="7">
    <source>
        <dbReference type="Pfam" id="PF02770"/>
    </source>
</evidence>
<comment type="cofactor">
    <cofactor evidence="1 5">
        <name>FAD</name>
        <dbReference type="ChEBI" id="CHEBI:57692"/>
    </cofactor>
</comment>
<gene>
    <name evidence="9" type="ORF">ACFOGJ_28065</name>
</gene>
<evidence type="ECO:0000256" key="1">
    <source>
        <dbReference type="ARBA" id="ARBA00001974"/>
    </source>
</evidence>
<evidence type="ECO:0000256" key="5">
    <source>
        <dbReference type="RuleBase" id="RU362125"/>
    </source>
</evidence>
<evidence type="ECO:0000259" key="8">
    <source>
        <dbReference type="Pfam" id="PF18158"/>
    </source>
</evidence>
<evidence type="ECO:0000313" key="9">
    <source>
        <dbReference type="EMBL" id="MFC3231136.1"/>
    </source>
</evidence>
<dbReference type="InterPro" id="IPR009075">
    <property type="entry name" value="AcylCo_DH/oxidase_C"/>
</dbReference>
<dbReference type="Pfam" id="PF00441">
    <property type="entry name" value="Acyl-CoA_dh_1"/>
    <property type="match status" value="1"/>
</dbReference>
<evidence type="ECO:0000256" key="4">
    <source>
        <dbReference type="ARBA" id="ARBA00022827"/>
    </source>
</evidence>
<dbReference type="InterPro" id="IPR009100">
    <property type="entry name" value="AcylCoA_DH/oxidase_NM_dom_sf"/>
</dbReference>
<dbReference type="PANTHER" id="PTHR42707">
    <property type="entry name" value="ACYL-COA DEHYDROGENASE"/>
    <property type="match status" value="1"/>
</dbReference>
<dbReference type="SUPFAM" id="SSF56645">
    <property type="entry name" value="Acyl-CoA dehydrogenase NM domain-like"/>
    <property type="match status" value="1"/>
</dbReference>
<dbReference type="Gene3D" id="1.20.140.10">
    <property type="entry name" value="Butyryl-CoA Dehydrogenase, subunit A, domain 3"/>
    <property type="match status" value="1"/>
</dbReference>
<dbReference type="InterPro" id="IPR041504">
    <property type="entry name" value="AidB_N"/>
</dbReference>
<dbReference type="Pfam" id="PF18158">
    <property type="entry name" value="AidB_N"/>
    <property type="match status" value="1"/>
</dbReference>
<feature type="domain" description="Acyl-CoA oxidase/dehydrogenase middle" evidence="7">
    <location>
        <begin position="206"/>
        <end position="303"/>
    </location>
</feature>
<keyword evidence="5" id="KW-0560">Oxidoreductase</keyword>
<comment type="caution">
    <text evidence="9">The sequence shown here is derived from an EMBL/GenBank/DDBJ whole genome shotgun (WGS) entry which is preliminary data.</text>
</comment>
<protein>
    <submittedName>
        <fullName evidence="9">Acyl-CoA dehydrogenase family protein</fullName>
    </submittedName>
</protein>
<comment type="similarity">
    <text evidence="2 5">Belongs to the acyl-CoA dehydrogenase family.</text>
</comment>
<dbReference type="Proteomes" id="UP001595528">
    <property type="component" value="Unassembled WGS sequence"/>
</dbReference>
<dbReference type="SUPFAM" id="SSF47203">
    <property type="entry name" value="Acyl-CoA dehydrogenase C-terminal domain-like"/>
    <property type="match status" value="1"/>
</dbReference>
<dbReference type="PROSITE" id="PS00073">
    <property type="entry name" value="ACYL_COA_DH_2"/>
    <property type="match status" value="1"/>
</dbReference>
<evidence type="ECO:0000256" key="2">
    <source>
        <dbReference type="ARBA" id="ARBA00009347"/>
    </source>
</evidence>